<dbReference type="EMBL" id="KB536463">
    <property type="protein sequence ID" value="EMP33352.1"/>
    <property type="molecule type" value="Genomic_DNA"/>
</dbReference>
<protein>
    <submittedName>
        <fullName evidence="2">Uncharacterized protein</fullName>
    </submittedName>
</protein>
<evidence type="ECO:0000313" key="2">
    <source>
        <dbReference type="EMBL" id="EMP33352.1"/>
    </source>
</evidence>
<gene>
    <name evidence="2" type="ORF">UY3_09511</name>
</gene>
<reference evidence="3" key="1">
    <citation type="journal article" date="2013" name="Nat. Genet.">
        <title>The draft genomes of soft-shell turtle and green sea turtle yield insights into the development and evolution of the turtle-specific body plan.</title>
        <authorList>
            <person name="Wang Z."/>
            <person name="Pascual-Anaya J."/>
            <person name="Zadissa A."/>
            <person name="Li W."/>
            <person name="Niimura Y."/>
            <person name="Huang Z."/>
            <person name="Li C."/>
            <person name="White S."/>
            <person name="Xiong Z."/>
            <person name="Fang D."/>
            <person name="Wang B."/>
            <person name="Ming Y."/>
            <person name="Chen Y."/>
            <person name="Zheng Y."/>
            <person name="Kuraku S."/>
            <person name="Pignatelli M."/>
            <person name="Herrero J."/>
            <person name="Beal K."/>
            <person name="Nozawa M."/>
            <person name="Li Q."/>
            <person name="Wang J."/>
            <person name="Zhang H."/>
            <person name="Yu L."/>
            <person name="Shigenobu S."/>
            <person name="Wang J."/>
            <person name="Liu J."/>
            <person name="Flicek P."/>
            <person name="Searle S."/>
            <person name="Wang J."/>
            <person name="Kuratani S."/>
            <person name="Yin Y."/>
            <person name="Aken B."/>
            <person name="Zhang G."/>
            <person name="Irie N."/>
        </authorList>
    </citation>
    <scope>NUCLEOTIDE SEQUENCE [LARGE SCALE GENOMIC DNA]</scope>
</reference>
<evidence type="ECO:0000256" key="1">
    <source>
        <dbReference type="SAM" id="MobiDB-lite"/>
    </source>
</evidence>
<organism evidence="2 3">
    <name type="scientific">Chelonia mydas</name>
    <name type="common">Green sea-turtle</name>
    <name type="synonym">Chelonia agassizi</name>
    <dbReference type="NCBI Taxonomy" id="8469"/>
    <lineage>
        <taxon>Eukaryota</taxon>
        <taxon>Metazoa</taxon>
        <taxon>Chordata</taxon>
        <taxon>Craniata</taxon>
        <taxon>Vertebrata</taxon>
        <taxon>Euteleostomi</taxon>
        <taxon>Archelosauria</taxon>
        <taxon>Testudinata</taxon>
        <taxon>Testudines</taxon>
        <taxon>Cryptodira</taxon>
        <taxon>Durocryptodira</taxon>
        <taxon>Americhelydia</taxon>
        <taxon>Chelonioidea</taxon>
        <taxon>Cheloniidae</taxon>
        <taxon>Chelonia</taxon>
    </lineage>
</organism>
<keyword evidence="3" id="KW-1185">Reference proteome</keyword>
<accession>M7BZ39</accession>
<dbReference type="Proteomes" id="UP000031443">
    <property type="component" value="Unassembled WGS sequence"/>
</dbReference>
<evidence type="ECO:0000313" key="3">
    <source>
        <dbReference type="Proteomes" id="UP000031443"/>
    </source>
</evidence>
<proteinExistence type="predicted"/>
<sequence>METERVHAAGIQDGAGPSNLCPVSHGDAKGSVPSVFYFGHGASVESGTDERNAVVTMVSLPTLLLNNVGGFSTTADFSTNTAPGTGDN</sequence>
<name>M7BZ39_CHEMY</name>
<dbReference type="AlphaFoldDB" id="M7BZ39"/>
<feature type="region of interest" description="Disordered" evidence="1">
    <location>
        <begin position="1"/>
        <end position="22"/>
    </location>
</feature>